<dbReference type="OrthoDB" id="9789109at2"/>
<name>A0A2S6CRK5_9CYAN</name>
<sequence length="148" mass="17161">MSNSVNLFTIGFTQKTAQKFFDTLVKSGVKRVIDTRLNNVSQLAGFAKKTDLEYFLKKLGNIEYVHILELAPTKDILDEYKKNKGEWSVYEQKFLDLMTEREIEKKVRPELLDGGCLLCSEAKPHYCHRRLVAEYLSTKWGNVKICHL</sequence>
<protein>
    <recommendedName>
        <fullName evidence="3">DUF488 domain-containing protein</fullName>
    </recommendedName>
</protein>
<dbReference type="Pfam" id="PF04343">
    <property type="entry name" value="DUF488"/>
    <property type="match status" value="1"/>
</dbReference>
<dbReference type="RefSeq" id="WP_104388796.1">
    <property type="nucleotide sequence ID" value="NZ_PGEM01000128.1"/>
</dbReference>
<proteinExistence type="predicted"/>
<organism evidence="1 2">
    <name type="scientific">Cuspidothrix issatschenkoi CHARLIE-1</name>
    <dbReference type="NCBI Taxonomy" id="2052836"/>
    <lineage>
        <taxon>Bacteria</taxon>
        <taxon>Bacillati</taxon>
        <taxon>Cyanobacteriota</taxon>
        <taxon>Cyanophyceae</taxon>
        <taxon>Nostocales</taxon>
        <taxon>Aphanizomenonaceae</taxon>
        <taxon>Cuspidothrix</taxon>
    </lineage>
</organism>
<reference evidence="1 2" key="1">
    <citation type="submission" date="2018-02" db="EMBL/GenBank/DDBJ databases">
        <title>Discovery of a pederin family compound in a non-symbiotic bloom-forming cyanobacterium.</title>
        <authorList>
            <person name="Kust A."/>
            <person name="Mares J."/>
            <person name="Jokela J."/>
            <person name="Urajova P."/>
            <person name="Hajek J."/>
            <person name="Saurav K."/>
            <person name="Voracova K."/>
            <person name="Fewer D.P."/>
            <person name="Haapaniemi E."/>
            <person name="Permi P."/>
            <person name="Rehakova K."/>
            <person name="Sivonen K."/>
            <person name="Hrouzek P."/>
        </authorList>
    </citation>
    <scope>NUCLEOTIDE SEQUENCE [LARGE SCALE GENOMIC DNA]</scope>
    <source>
        <strain evidence="1 2">CHARLIE-1</strain>
    </source>
</reference>
<dbReference type="PANTHER" id="PTHR39337">
    <property type="entry name" value="BLR5642 PROTEIN"/>
    <property type="match status" value="1"/>
</dbReference>
<dbReference type="AlphaFoldDB" id="A0A2S6CRK5"/>
<dbReference type="InterPro" id="IPR007438">
    <property type="entry name" value="DUF488"/>
</dbReference>
<accession>A0A2S6CRK5</accession>
<evidence type="ECO:0000313" key="2">
    <source>
        <dbReference type="Proteomes" id="UP000239589"/>
    </source>
</evidence>
<comment type="caution">
    <text evidence="1">The sequence shown here is derived from an EMBL/GenBank/DDBJ whole genome shotgun (WGS) entry which is preliminary data.</text>
</comment>
<evidence type="ECO:0000313" key="1">
    <source>
        <dbReference type="EMBL" id="PPJ62327.1"/>
    </source>
</evidence>
<keyword evidence="2" id="KW-1185">Reference proteome</keyword>
<dbReference type="Proteomes" id="UP000239589">
    <property type="component" value="Unassembled WGS sequence"/>
</dbReference>
<dbReference type="EMBL" id="PGEM01000128">
    <property type="protein sequence ID" value="PPJ62327.1"/>
    <property type="molecule type" value="Genomic_DNA"/>
</dbReference>
<evidence type="ECO:0008006" key="3">
    <source>
        <dbReference type="Google" id="ProtNLM"/>
    </source>
</evidence>
<dbReference type="PANTHER" id="PTHR39337:SF1">
    <property type="entry name" value="BLR5642 PROTEIN"/>
    <property type="match status" value="1"/>
</dbReference>
<gene>
    <name evidence="1" type="ORF">CUN59_16160</name>
</gene>